<dbReference type="Pfam" id="PF25164">
    <property type="entry name" value="CoiA_N"/>
    <property type="match status" value="1"/>
</dbReference>
<evidence type="ECO:0000259" key="2">
    <source>
        <dbReference type="Pfam" id="PF25164"/>
    </source>
</evidence>
<reference evidence="4" key="1">
    <citation type="journal article" date="2014" name="Genome Announc.">
        <title>Draft Genome Sequences of Three Alkaliphilic Bacillus Strains, Bacillus wakoensis JCM 9140T, Bacillus akibai JCM 9157T, and Bacillus hemicellulosilyticus JCM 9152T.</title>
        <authorList>
            <person name="Yuki M."/>
            <person name="Oshima K."/>
            <person name="Suda W."/>
            <person name="Oshida Y."/>
            <person name="Kitamura K."/>
            <person name="Iida T."/>
            <person name="Hattori M."/>
            <person name="Ohkuma M."/>
        </authorList>
    </citation>
    <scope>NUCLEOTIDE SEQUENCE [LARGE SCALE GENOMIC DNA]</scope>
    <source>
        <strain evidence="4">JCM 9140</strain>
    </source>
</reference>
<dbReference type="InterPro" id="IPR057253">
    <property type="entry name" value="CoiA-like_N"/>
</dbReference>
<dbReference type="InterPro" id="IPR021176">
    <property type="entry name" value="Competence-induced_CoiA"/>
</dbReference>
<protein>
    <submittedName>
        <fullName evidence="4">Competence protein CoiA</fullName>
    </submittedName>
</protein>
<dbReference type="Proteomes" id="UP000018890">
    <property type="component" value="Unassembled WGS sequence"/>
</dbReference>
<proteinExistence type="predicted"/>
<feature type="domain" description="Competence protein CoiA-like N-terminal" evidence="2">
    <location>
        <begin position="16"/>
        <end position="64"/>
    </location>
</feature>
<evidence type="ECO:0000259" key="1">
    <source>
        <dbReference type="Pfam" id="PF06054"/>
    </source>
</evidence>
<comment type="caution">
    <text evidence="4">The sequence shown here is derived from an EMBL/GenBank/DDBJ whole genome shotgun (WGS) entry which is preliminary data.</text>
</comment>
<name>W4Q1Q4_9BACI</name>
<dbReference type="Pfam" id="PF06054">
    <property type="entry name" value="CoiA_nuc"/>
    <property type="match status" value="1"/>
</dbReference>
<feature type="domain" description="Competence protein CoiA nuclease-like" evidence="1">
    <location>
        <begin position="68"/>
        <end position="223"/>
    </location>
</feature>
<keyword evidence="5" id="KW-1185">Reference proteome</keyword>
<dbReference type="InterPro" id="IPR010330">
    <property type="entry name" value="CoiA_nuc"/>
</dbReference>
<evidence type="ECO:0000313" key="5">
    <source>
        <dbReference type="Proteomes" id="UP000018890"/>
    </source>
</evidence>
<dbReference type="RefSeq" id="WP_052002084.1">
    <property type="nucleotide sequence ID" value="NZ_BAUT01000008.1"/>
</dbReference>
<dbReference type="InterPro" id="IPR057252">
    <property type="entry name" value="CoiA_C"/>
</dbReference>
<gene>
    <name evidence="4" type="ORF">JCM9140_1291</name>
</gene>
<organism evidence="4 5">
    <name type="scientific">Halalkalibacter wakoensis JCM 9140</name>
    <dbReference type="NCBI Taxonomy" id="1236970"/>
    <lineage>
        <taxon>Bacteria</taxon>
        <taxon>Bacillati</taxon>
        <taxon>Bacillota</taxon>
        <taxon>Bacilli</taxon>
        <taxon>Bacillales</taxon>
        <taxon>Bacillaceae</taxon>
        <taxon>Halalkalibacter</taxon>
    </lineage>
</organism>
<sequence length="410" mass="48039">MFNAKLADGTVISMADEWHIQELKDLRKKRDFYCPACQSQVQLKLGTTKIWHFAHYANQICSFSLERETVYHLNGKRQIYEWAKKQNIKVAMEVYLPLIKQRPDLLLRVNHTLYAIEYQCSPIDQELLENRSAGYEQLGITPIWLLGGNRLKRCGTNSFSIKSFEWSASRLIDGQRFLQFYCPEQASFVTLQQLTPYSPTRLLASLQETSLSQLCIEDILFPKNKTIQLLSQWLIVKKHWRYQSFPFKGKAEKFLQTILYKHCIPPSYFPIEAGWPSPHYELFTTSPCYWQTFLLLECIEHQSPHQFFSIQIAISCVQSSVSSLVFGIRFMKDGRSWSEAIIGYFQFLVQIGYLTEEKGQYKRMRNMVIPTSMDDAIMYDQTLYYQELMTMMNKRNRGNIKGISVEESNI</sequence>
<dbReference type="OrthoDB" id="3784230at2"/>
<evidence type="ECO:0000313" key="4">
    <source>
        <dbReference type="EMBL" id="GAE25304.1"/>
    </source>
</evidence>
<dbReference type="PIRSF" id="PIRSF007487">
    <property type="entry name" value="Competence-induced_CoiA_bac"/>
    <property type="match status" value="1"/>
</dbReference>
<dbReference type="STRING" id="1236970.JCM9140_1291"/>
<dbReference type="AlphaFoldDB" id="W4Q1Q4"/>
<evidence type="ECO:0000259" key="3">
    <source>
        <dbReference type="Pfam" id="PF25166"/>
    </source>
</evidence>
<feature type="domain" description="Competence protein CoiA C-terminal" evidence="3">
    <location>
        <begin position="232"/>
        <end position="377"/>
    </location>
</feature>
<dbReference type="EMBL" id="BAUT01000008">
    <property type="protein sequence ID" value="GAE25304.1"/>
    <property type="molecule type" value="Genomic_DNA"/>
</dbReference>
<accession>W4Q1Q4</accession>
<dbReference type="Pfam" id="PF25166">
    <property type="entry name" value="CoiA_C"/>
    <property type="match status" value="1"/>
</dbReference>